<accession>A0A0N4T064</accession>
<proteinExistence type="predicted"/>
<evidence type="ECO:0000313" key="4">
    <source>
        <dbReference type="WBParaSite" id="BPAG_0000146801-mRNA-1"/>
    </source>
</evidence>
<dbReference type="Proteomes" id="UP000278627">
    <property type="component" value="Unassembled WGS sequence"/>
</dbReference>
<evidence type="ECO:0000259" key="1">
    <source>
        <dbReference type="Pfam" id="PF23024"/>
    </source>
</evidence>
<feature type="domain" description="AMP-binding enzyme C-terminal" evidence="1">
    <location>
        <begin position="207"/>
        <end position="280"/>
    </location>
</feature>
<dbReference type="Gene3D" id="3.40.50.12780">
    <property type="entry name" value="N-terminal domain of ligase-like"/>
    <property type="match status" value="1"/>
</dbReference>
<dbReference type="InterPro" id="IPR025110">
    <property type="entry name" value="AMP-bd_C"/>
</dbReference>
<dbReference type="EMBL" id="UZAD01000115">
    <property type="protein sequence ID" value="VDN82655.1"/>
    <property type="molecule type" value="Genomic_DNA"/>
</dbReference>
<dbReference type="PANTHER" id="PTHR22754:SF32">
    <property type="entry name" value="DISCO-INTERACTING PROTEIN 2"/>
    <property type="match status" value="1"/>
</dbReference>
<dbReference type="InterPro" id="IPR045851">
    <property type="entry name" value="AMP-bd_C_sf"/>
</dbReference>
<evidence type="ECO:0000313" key="2">
    <source>
        <dbReference type="EMBL" id="VDN82655.1"/>
    </source>
</evidence>
<dbReference type="SUPFAM" id="SSF56801">
    <property type="entry name" value="Acetyl-CoA synthetase-like"/>
    <property type="match status" value="1"/>
</dbReference>
<gene>
    <name evidence="2" type="ORF">BPAG_LOCUS1469</name>
</gene>
<keyword evidence="3" id="KW-1185">Reference proteome</keyword>
<sequence length="289" mass="31246">MCPGISTSNFASERESVRTCVVVAEERPRVALCAAFSKLFAPLGLNSRAVSTSFGCRVNTAICMQGAASPDPATVYVDARALRNDRVTLVEKGAPHSIALMESGKLLPGVEVVIANPETRGQCADSHLGEIWVACSHNAVGYFTLYGEEASLHIDHFNARLSTGDTLKRFARTGYLGFLRRTQSITADGELHDAVFVVGALDEALIAVFTWTHLLVVVAETESAESEALDLVPAITSAVLEEHYLIVGVVVIVDPGVVPINSRGEKQRMHLRDAFLKDMLDPIYVAYNM</sequence>
<evidence type="ECO:0000313" key="3">
    <source>
        <dbReference type="Proteomes" id="UP000278627"/>
    </source>
</evidence>
<reference evidence="4" key="1">
    <citation type="submission" date="2017-02" db="UniProtKB">
        <authorList>
            <consortium name="WormBaseParasite"/>
        </authorList>
    </citation>
    <scope>IDENTIFICATION</scope>
</reference>
<dbReference type="WBParaSite" id="BPAG_0000146801-mRNA-1">
    <property type="protein sequence ID" value="BPAG_0000146801-mRNA-1"/>
    <property type="gene ID" value="BPAG_0000146801"/>
</dbReference>
<dbReference type="STRING" id="6280.A0A0N4T064"/>
<dbReference type="Gene3D" id="3.30.300.30">
    <property type="match status" value="1"/>
</dbReference>
<dbReference type="AlphaFoldDB" id="A0A0N4T064"/>
<dbReference type="Pfam" id="PF23024">
    <property type="entry name" value="AMP-dom_DIP2-like"/>
    <property type="match status" value="1"/>
</dbReference>
<name>A0A0N4T064_BRUPA</name>
<reference evidence="2 3" key="2">
    <citation type="submission" date="2018-11" db="EMBL/GenBank/DDBJ databases">
        <authorList>
            <consortium name="Pathogen Informatics"/>
        </authorList>
    </citation>
    <scope>NUCLEOTIDE SEQUENCE [LARGE SCALE GENOMIC DNA]</scope>
</reference>
<organism evidence="4">
    <name type="scientific">Brugia pahangi</name>
    <name type="common">Filarial nematode worm</name>
    <dbReference type="NCBI Taxonomy" id="6280"/>
    <lineage>
        <taxon>Eukaryota</taxon>
        <taxon>Metazoa</taxon>
        <taxon>Ecdysozoa</taxon>
        <taxon>Nematoda</taxon>
        <taxon>Chromadorea</taxon>
        <taxon>Rhabditida</taxon>
        <taxon>Spirurina</taxon>
        <taxon>Spiruromorpha</taxon>
        <taxon>Filarioidea</taxon>
        <taxon>Onchocercidae</taxon>
        <taxon>Brugia</taxon>
    </lineage>
</organism>
<protein>
    <submittedName>
        <fullName evidence="4">AMP-binding domain-containing protein</fullName>
    </submittedName>
</protein>
<dbReference type="PANTHER" id="PTHR22754">
    <property type="entry name" value="DISCO-INTERACTING PROTEIN 2 DIP2 -RELATED"/>
    <property type="match status" value="1"/>
</dbReference>
<dbReference type="InterPro" id="IPR042099">
    <property type="entry name" value="ANL_N_sf"/>
</dbReference>